<evidence type="ECO:0000313" key="1">
    <source>
        <dbReference type="EMBL" id="KAG2313403.1"/>
    </source>
</evidence>
<evidence type="ECO:0000313" key="2">
    <source>
        <dbReference type="Proteomes" id="UP000886595"/>
    </source>
</evidence>
<evidence type="ECO:0008006" key="3">
    <source>
        <dbReference type="Google" id="ProtNLM"/>
    </source>
</evidence>
<dbReference type="Proteomes" id="UP000886595">
    <property type="component" value="Unassembled WGS sequence"/>
</dbReference>
<dbReference type="OrthoDB" id="1600564at2759"/>
<sequence>MGAIPVGCLPFHRFLFGGVFAWCNFMMNKIAEDFNTKLQKALIGYEVEECFKGAKFVYVDMYGSIMDLINHPKAYVSEDFNTKLQKALIGYEVEESFKGAKFVYVDMYGSIMDLINHPKAYGFTEAKRSCCCMVTSIIPCRNPDEYVFYDFAHPTMKAYEVISKPLIYQMRKGLA</sequence>
<dbReference type="InterPro" id="IPR036514">
    <property type="entry name" value="SGNH_hydro_sf"/>
</dbReference>
<dbReference type="GO" id="GO:0005576">
    <property type="term" value="C:extracellular region"/>
    <property type="evidence" value="ECO:0007669"/>
    <property type="project" value="TreeGrafter"/>
</dbReference>
<dbReference type="InterPro" id="IPR050592">
    <property type="entry name" value="GDSL_lipolytic_enzyme"/>
</dbReference>
<accession>A0A8X8AWC9</accession>
<dbReference type="EMBL" id="JAAMPC010000005">
    <property type="protein sequence ID" value="KAG2313403.1"/>
    <property type="molecule type" value="Genomic_DNA"/>
</dbReference>
<reference evidence="1 2" key="1">
    <citation type="submission" date="2020-02" db="EMBL/GenBank/DDBJ databases">
        <authorList>
            <person name="Ma Q."/>
            <person name="Huang Y."/>
            <person name="Song X."/>
            <person name="Pei D."/>
        </authorList>
    </citation>
    <scope>NUCLEOTIDE SEQUENCE [LARGE SCALE GENOMIC DNA]</scope>
    <source>
        <strain evidence="1">Sxm20200214</strain>
        <tissue evidence="1">Leaf</tissue>
    </source>
</reference>
<proteinExistence type="predicted"/>
<keyword evidence="2" id="KW-1185">Reference proteome</keyword>
<dbReference type="Gene3D" id="3.40.50.1110">
    <property type="entry name" value="SGNH hydrolase"/>
    <property type="match status" value="2"/>
</dbReference>
<dbReference type="PANTHER" id="PTHR45642:SF99">
    <property type="entry name" value="GDSL ESTERASE_LIPASE EXL6"/>
    <property type="match status" value="1"/>
</dbReference>
<name>A0A8X8AWC9_BRACI</name>
<comment type="caution">
    <text evidence="1">The sequence shown here is derived from an EMBL/GenBank/DDBJ whole genome shotgun (WGS) entry which is preliminary data.</text>
</comment>
<organism evidence="1 2">
    <name type="scientific">Brassica carinata</name>
    <name type="common">Ethiopian mustard</name>
    <name type="synonym">Abyssinian cabbage</name>
    <dbReference type="NCBI Taxonomy" id="52824"/>
    <lineage>
        <taxon>Eukaryota</taxon>
        <taxon>Viridiplantae</taxon>
        <taxon>Streptophyta</taxon>
        <taxon>Embryophyta</taxon>
        <taxon>Tracheophyta</taxon>
        <taxon>Spermatophyta</taxon>
        <taxon>Magnoliopsida</taxon>
        <taxon>eudicotyledons</taxon>
        <taxon>Gunneridae</taxon>
        <taxon>Pentapetalae</taxon>
        <taxon>rosids</taxon>
        <taxon>malvids</taxon>
        <taxon>Brassicales</taxon>
        <taxon>Brassicaceae</taxon>
        <taxon>Brassiceae</taxon>
        <taxon>Brassica</taxon>
    </lineage>
</organism>
<dbReference type="PANTHER" id="PTHR45642">
    <property type="entry name" value="GDSL ESTERASE/LIPASE EXL3"/>
    <property type="match status" value="1"/>
</dbReference>
<dbReference type="AlphaFoldDB" id="A0A8X8AWC9"/>
<protein>
    <recommendedName>
        <fullName evidence="3">GDSL esterase/lipase</fullName>
    </recommendedName>
</protein>
<gene>
    <name evidence="1" type="ORF">Bca52824_024960</name>
</gene>